<keyword evidence="2" id="KW-1185">Reference proteome</keyword>
<dbReference type="RefSeq" id="WP_255898196.1">
    <property type="nucleotide sequence ID" value="NZ_JAFMZO010000001.1"/>
</dbReference>
<accession>A0ABW4ZIU9</accession>
<gene>
    <name evidence="1" type="ORF">ACFSJU_06165</name>
</gene>
<evidence type="ECO:0000313" key="2">
    <source>
        <dbReference type="Proteomes" id="UP001597387"/>
    </source>
</evidence>
<protein>
    <submittedName>
        <fullName evidence="1">GLPGLI family protein</fullName>
    </submittedName>
</protein>
<dbReference type="InterPro" id="IPR005901">
    <property type="entry name" value="GLPGLI"/>
</dbReference>
<proteinExistence type="predicted"/>
<dbReference type="Proteomes" id="UP001597387">
    <property type="component" value="Unassembled WGS sequence"/>
</dbReference>
<comment type="caution">
    <text evidence="1">The sequence shown here is derived from an EMBL/GenBank/DDBJ whole genome shotgun (WGS) entry which is preliminary data.</text>
</comment>
<dbReference type="NCBIfam" id="TIGR01200">
    <property type="entry name" value="GLPGLI"/>
    <property type="match status" value="1"/>
</dbReference>
<sequence length="256" mass="28794">MKTIILTIISMLLIGGSLQAQFTRFPMQGTIEFEKKANMHAILKSEITKDNEAYMTQILDQYKKTQPQFMTMKSTLQFSKDKSLFTPAEEPSSTASRYSSHPSVQQINTVFNDFATHTSSVQKKVFEQTFLIRDSIRNVKWKITDETREIAGYSCRRANGLILDSIYVVAFYTDQIPVASGPETFSGLPGMILGVALPHVHVTWFATSVTDKPLEKPLASPTKGKATNYKGLVATFDSLIKSYGEQARKYFQAFML</sequence>
<dbReference type="Pfam" id="PF09697">
    <property type="entry name" value="Porph_ging"/>
    <property type="match status" value="1"/>
</dbReference>
<name>A0ABW4ZIU9_9SPHI</name>
<evidence type="ECO:0000313" key="1">
    <source>
        <dbReference type="EMBL" id="MFD2161970.1"/>
    </source>
</evidence>
<organism evidence="1 2">
    <name type="scientific">Paradesertivirga mongoliensis</name>
    <dbReference type="NCBI Taxonomy" id="2100740"/>
    <lineage>
        <taxon>Bacteria</taxon>
        <taxon>Pseudomonadati</taxon>
        <taxon>Bacteroidota</taxon>
        <taxon>Sphingobacteriia</taxon>
        <taxon>Sphingobacteriales</taxon>
        <taxon>Sphingobacteriaceae</taxon>
        <taxon>Paradesertivirga</taxon>
    </lineage>
</organism>
<dbReference type="EMBL" id="JBHUHZ010000001">
    <property type="protein sequence ID" value="MFD2161970.1"/>
    <property type="molecule type" value="Genomic_DNA"/>
</dbReference>
<reference evidence="2" key="1">
    <citation type="journal article" date="2019" name="Int. J. Syst. Evol. Microbiol.">
        <title>The Global Catalogue of Microorganisms (GCM) 10K type strain sequencing project: providing services to taxonomists for standard genome sequencing and annotation.</title>
        <authorList>
            <consortium name="The Broad Institute Genomics Platform"/>
            <consortium name="The Broad Institute Genome Sequencing Center for Infectious Disease"/>
            <person name="Wu L."/>
            <person name="Ma J."/>
        </authorList>
    </citation>
    <scope>NUCLEOTIDE SEQUENCE [LARGE SCALE GENOMIC DNA]</scope>
    <source>
        <strain evidence="2">KCTC 42217</strain>
    </source>
</reference>